<evidence type="ECO:0000256" key="2">
    <source>
        <dbReference type="ARBA" id="ARBA00022448"/>
    </source>
</evidence>
<feature type="transmembrane region" description="Helical" evidence="8">
    <location>
        <begin position="277"/>
        <end position="297"/>
    </location>
</feature>
<dbReference type="RefSeq" id="WP_058376931.1">
    <property type="nucleotide sequence ID" value="NZ_CP013480.3"/>
</dbReference>
<feature type="domain" description="ABC transmembrane type-1" evidence="9">
    <location>
        <begin position="386"/>
        <end position="581"/>
    </location>
</feature>
<feature type="domain" description="ABC transmembrane type-1" evidence="9">
    <location>
        <begin position="90"/>
        <end position="298"/>
    </location>
</feature>
<proteinExistence type="inferred from homology"/>
<dbReference type="PANTHER" id="PTHR43357:SF4">
    <property type="entry name" value="INNER MEMBRANE ABC TRANSPORTER PERMEASE PROTEIN YDCV"/>
    <property type="match status" value="1"/>
</dbReference>
<dbReference type="InterPro" id="IPR035906">
    <property type="entry name" value="MetI-like_sf"/>
</dbReference>
<feature type="transmembrane region" description="Helical" evidence="8">
    <location>
        <begin position="385"/>
        <end position="407"/>
    </location>
</feature>
<keyword evidence="2 8" id="KW-0813">Transport</keyword>
<keyword evidence="4" id="KW-0997">Cell inner membrane</keyword>
<organism evidence="10 11">
    <name type="scientific">Pandoraea norimbergensis</name>
    <dbReference type="NCBI Taxonomy" id="93219"/>
    <lineage>
        <taxon>Bacteria</taxon>
        <taxon>Pseudomonadati</taxon>
        <taxon>Pseudomonadota</taxon>
        <taxon>Betaproteobacteria</taxon>
        <taxon>Burkholderiales</taxon>
        <taxon>Burkholderiaceae</taxon>
        <taxon>Pandoraea</taxon>
    </lineage>
</organism>
<keyword evidence="11" id="KW-1185">Reference proteome</keyword>
<evidence type="ECO:0000313" key="11">
    <source>
        <dbReference type="Proteomes" id="UP000060277"/>
    </source>
</evidence>
<feature type="transmembrane region" description="Helical" evidence="8">
    <location>
        <begin position="230"/>
        <end position="252"/>
    </location>
</feature>
<feature type="transmembrane region" description="Helical" evidence="8">
    <location>
        <begin position="94"/>
        <end position="116"/>
    </location>
</feature>
<feature type="transmembrane region" description="Helical" evidence="8">
    <location>
        <begin position="38"/>
        <end position="61"/>
    </location>
</feature>
<accession>A0ABN4JGD7</accession>
<sequence>MLSSTTDTRSAVPSPRSRAGVPHLVASPWRALAATSRWMVIAVLTIAVLLPLSFIVVQSLLSAPFFDANRTFGIDGYRFIFTDPDFWSAVKNSFIIAFGMLFISIPLGGILAFLMVRTDLPGRRWLEPLLLTPVFVSPMVLAFGYVVAAGPVGFYSVWFRELTGMDAPWSVYSIFAITVIVGLTHVPHVYLYSSAALRNLGSDVEEAARVAGARPFRVALDVSLPMTMPALLFAGVLVFFLGFEVFGLPLVLGDPEGHLVLATYLYKLTNKLGVPSYHLMAAVAMCIVAITFPLVLLQRHLLKRANKYVTVKGKAGRQTVLPLGVWRWIALGIVVTWLLVTVIVPISGIVLRSFVTHWGEGVAIAEVLTLSNFEELFEQDNLVRAILNTLGIGVIGGAMAVGFYSLVAFAGHRRNDWAAKLLDYIVLLPRAVPGLLAGLAFLWIFLFVPGLKELKNSMWSIWVAYTVVWLAYGMRLIQSALLQVGPELEEAGRSVGGTRSRVSLDVTLPLVRFGLLAAWLLIFMIFEREYSTAVYLLSPGTEVIGSLLVSLWATGAVDQVAALSVINIAMVGAGLGVALRFGVKLHG</sequence>
<dbReference type="CDD" id="cd06261">
    <property type="entry name" value="TM_PBP2"/>
    <property type="match status" value="2"/>
</dbReference>
<feature type="transmembrane region" description="Helical" evidence="8">
    <location>
        <begin position="560"/>
        <end position="583"/>
    </location>
</feature>
<feature type="transmembrane region" description="Helical" evidence="8">
    <location>
        <begin position="506"/>
        <end position="526"/>
    </location>
</feature>
<evidence type="ECO:0000259" key="9">
    <source>
        <dbReference type="PROSITE" id="PS50928"/>
    </source>
</evidence>
<keyword evidence="3" id="KW-1003">Cell membrane</keyword>
<evidence type="ECO:0000256" key="4">
    <source>
        <dbReference type="ARBA" id="ARBA00022519"/>
    </source>
</evidence>
<dbReference type="EMBL" id="CP013480">
    <property type="protein sequence ID" value="ALS60012.1"/>
    <property type="molecule type" value="Genomic_DNA"/>
</dbReference>
<feature type="transmembrane region" description="Helical" evidence="8">
    <location>
        <begin position="427"/>
        <end position="447"/>
    </location>
</feature>
<feature type="transmembrane region" description="Helical" evidence="8">
    <location>
        <begin position="169"/>
        <end position="192"/>
    </location>
</feature>
<reference evidence="11" key="1">
    <citation type="submission" date="2015-12" db="EMBL/GenBank/DDBJ databases">
        <title>Complete genome sequence of Pandoraea norimbergensis DSM 11628.</title>
        <authorList>
            <person name="Ee R."/>
            <person name="Lim Y.-L."/>
            <person name="Yong D."/>
            <person name="Yin W.-F."/>
            <person name="Chan K.-G."/>
        </authorList>
    </citation>
    <scope>NUCLEOTIDE SEQUENCE [LARGE SCALE GENOMIC DNA]</scope>
    <source>
        <strain evidence="11">DSM 11628</strain>
    </source>
</reference>
<dbReference type="Proteomes" id="UP000060277">
    <property type="component" value="Chromosome"/>
</dbReference>
<protein>
    <submittedName>
        <fullName evidence="10">Spermidine/putrescine ABC transporter permease</fullName>
    </submittedName>
</protein>
<keyword evidence="6 8" id="KW-1133">Transmembrane helix</keyword>
<feature type="transmembrane region" description="Helical" evidence="8">
    <location>
        <begin position="128"/>
        <end position="149"/>
    </location>
</feature>
<feature type="transmembrane region" description="Helical" evidence="8">
    <location>
        <begin position="459"/>
        <end position="477"/>
    </location>
</feature>
<keyword evidence="7 8" id="KW-0472">Membrane</keyword>
<dbReference type="PANTHER" id="PTHR43357">
    <property type="entry name" value="INNER MEMBRANE ABC TRANSPORTER PERMEASE PROTEIN YDCV"/>
    <property type="match status" value="1"/>
</dbReference>
<evidence type="ECO:0000256" key="1">
    <source>
        <dbReference type="ARBA" id="ARBA00004429"/>
    </source>
</evidence>
<dbReference type="SUPFAM" id="SSF161098">
    <property type="entry name" value="MetI-like"/>
    <property type="match status" value="2"/>
</dbReference>
<evidence type="ECO:0000256" key="8">
    <source>
        <dbReference type="RuleBase" id="RU363032"/>
    </source>
</evidence>
<dbReference type="PROSITE" id="PS50928">
    <property type="entry name" value="ABC_TM1"/>
    <property type="match status" value="2"/>
</dbReference>
<dbReference type="Gene3D" id="1.10.3720.10">
    <property type="entry name" value="MetI-like"/>
    <property type="match status" value="2"/>
</dbReference>
<feature type="transmembrane region" description="Helical" evidence="8">
    <location>
        <begin position="533"/>
        <end position="554"/>
    </location>
</feature>
<name>A0ABN4JGD7_9BURK</name>
<keyword evidence="5 8" id="KW-0812">Transmembrane</keyword>
<gene>
    <name evidence="10" type="ORF">AT302_09805</name>
</gene>
<evidence type="ECO:0000256" key="7">
    <source>
        <dbReference type="ARBA" id="ARBA00023136"/>
    </source>
</evidence>
<comment type="subcellular location">
    <subcellularLocation>
        <location evidence="1">Cell inner membrane</location>
        <topology evidence="1">Multi-pass membrane protein</topology>
    </subcellularLocation>
    <subcellularLocation>
        <location evidence="8">Cell membrane</location>
        <topology evidence="8">Multi-pass membrane protein</topology>
    </subcellularLocation>
</comment>
<evidence type="ECO:0000256" key="3">
    <source>
        <dbReference type="ARBA" id="ARBA00022475"/>
    </source>
</evidence>
<comment type="similarity">
    <text evidence="8">Belongs to the binding-protein-dependent transport system permease family.</text>
</comment>
<dbReference type="InterPro" id="IPR000515">
    <property type="entry name" value="MetI-like"/>
</dbReference>
<feature type="transmembrane region" description="Helical" evidence="8">
    <location>
        <begin position="325"/>
        <end position="349"/>
    </location>
</feature>
<evidence type="ECO:0000313" key="10">
    <source>
        <dbReference type="EMBL" id="ALS60012.1"/>
    </source>
</evidence>
<evidence type="ECO:0000256" key="5">
    <source>
        <dbReference type="ARBA" id="ARBA00022692"/>
    </source>
</evidence>
<evidence type="ECO:0000256" key="6">
    <source>
        <dbReference type="ARBA" id="ARBA00022989"/>
    </source>
</evidence>
<dbReference type="Pfam" id="PF00528">
    <property type="entry name" value="BPD_transp_1"/>
    <property type="match status" value="2"/>
</dbReference>